<gene>
    <name evidence="2" type="ORF">DF037_29040</name>
</gene>
<dbReference type="RefSeq" id="WP_124619335.1">
    <property type="nucleotide sequence ID" value="NZ_QTQX01000022.1"/>
</dbReference>
<reference evidence="2 3" key="1">
    <citation type="submission" date="2018-08" db="EMBL/GenBank/DDBJ databases">
        <title>Comparative analysis of Burkholderia isolates from Puerto Rico.</title>
        <authorList>
            <person name="Hall C."/>
            <person name="Sahl J."/>
            <person name="Wagner D."/>
        </authorList>
    </citation>
    <scope>NUCLEOTIDE SEQUENCE [LARGE SCALE GENOMIC DNA]</scope>
    <source>
        <strain evidence="2 3">Bp9001</strain>
    </source>
</reference>
<organism evidence="2 3">
    <name type="scientific">Burkholderia contaminans</name>
    <dbReference type="NCBI Taxonomy" id="488447"/>
    <lineage>
        <taxon>Bacteria</taxon>
        <taxon>Pseudomonadati</taxon>
        <taxon>Pseudomonadota</taxon>
        <taxon>Betaproteobacteria</taxon>
        <taxon>Burkholderiales</taxon>
        <taxon>Burkholderiaceae</taxon>
        <taxon>Burkholderia</taxon>
        <taxon>Burkholderia cepacia complex</taxon>
    </lineage>
</organism>
<protein>
    <submittedName>
        <fullName evidence="2">DUF2063 domain-containing protein</fullName>
    </submittedName>
</protein>
<evidence type="ECO:0000313" key="3">
    <source>
        <dbReference type="Proteomes" id="UP000269271"/>
    </source>
</evidence>
<dbReference type="Proteomes" id="UP000269271">
    <property type="component" value="Unassembled WGS sequence"/>
</dbReference>
<dbReference type="InterPro" id="IPR018640">
    <property type="entry name" value="DUF2063"/>
</dbReference>
<dbReference type="EMBL" id="QTQX01000022">
    <property type="protein sequence ID" value="RQT22153.1"/>
    <property type="molecule type" value="Genomic_DNA"/>
</dbReference>
<comment type="caution">
    <text evidence="2">The sequence shown here is derived from an EMBL/GenBank/DDBJ whole genome shotgun (WGS) entry which is preliminary data.</text>
</comment>
<proteinExistence type="predicted"/>
<dbReference type="Gene3D" id="1.10.150.690">
    <property type="entry name" value="DUF2063"/>
    <property type="match status" value="1"/>
</dbReference>
<name>A0A3N8RUI5_9BURK</name>
<feature type="domain" description="Putative DNA-binding" evidence="1">
    <location>
        <begin position="10"/>
        <end position="106"/>
    </location>
</feature>
<evidence type="ECO:0000313" key="2">
    <source>
        <dbReference type="EMBL" id="RQT22153.1"/>
    </source>
</evidence>
<dbReference type="AlphaFoldDB" id="A0A3N8RUI5"/>
<dbReference type="Pfam" id="PF09836">
    <property type="entry name" value="DUF2063"/>
    <property type="match status" value="1"/>
</dbReference>
<dbReference type="InterPro" id="IPR044922">
    <property type="entry name" value="DUF2063_N_sf"/>
</dbReference>
<sequence length="274" mass="29508">MKPHTPSLAELQHIFSRNLLRDADHDANDDIAAVVLGDGLAPQARLNIYRNTALSVLTNALRLSFPAVQRLVGPEFFDGAARLFCGAAPPDSAWLDEYGARFPGFLARLPQAASLPYLGDVARLEWQVNLVLHAPDDPVLDLARLAGLDDVALGELRLRPHPAARLLRCDAPADAIWRAALEHDDLALRAIRLEDGPVHLLVQRTAEGVETLRLSVDEWQITTMLFAGEAVDVALAAAPETDGHALIATCLARGCFAEASQSANGRLFDGGSPI</sequence>
<accession>A0A3N8RUI5</accession>
<evidence type="ECO:0000259" key="1">
    <source>
        <dbReference type="Pfam" id="PF09836"/>
    </source>
</evidence>